<reference evidence="2" key="1">
    <citation type="journal article" date="2019" name="bioRxiv">
        <title>The Genome of the Zebra Mussel, Dreissena polymorpha: A Resource for Invasive Species Research.</title>
        <authorList>
            <person name="McCartney M.A."/>
            <person name="Auch B."/>
            <person name="Kono T."/>
            <person name="Mallez S."/>
            <person name="Zhang Y."/>
            <person name="Obille A."/>
            <person name="Becker A."/>
            <person name="Abrahante J.E."/>
            <person name="Garbe J."/>
            <person name="Badalamenti J.P."/>
            <person name="Herman A."/>
            <person name="Mangelson H."/>
            <person name="Liachko I."/>
            <person name="Sullivan S."/>
            <person name="Sone E.D."/>
            <person name="Koren S."/>
            <person name="Silverstein K.A.T."/>
            <person name="Beckman K.B."/>
            <person name="Gohl D.M."/>
        </authorList>
    </citation>
    <scope>NUCLEOTIDE SEQUENCE</scope>
    <source>
        <strain evidence="2">Duluth1</strain>
        <tissue evidence="2">Whole animal</tissue>
    </source>
</reference>
<comment type="caution">
    <text evidence="2">The sequence shown here is derived from an EMBL/GenBank/DDBJ whole genome shotgun (WGS) entry which is preliminary data.</text>
</comment>
<organism evidence="2 3">
    <name type="scientific">Dreissena polymorpha</name>
    <name type="common">Zebra mussel</name>
    <name type="synonym">Mytilus polymorpha</name>
    <dbReference type="NCBI Taxonomy" id="45954"/>
    <lineage>
        <taxon>Eukaryota</taxon>
        <taxon>Metazoa</taxon>
        <taxon>Spiralia</taxon>
        <taxon>Lophotrochozoa</taxon>
        <taxon>Mollusca</taxon>
        <taxon>Bivalvia</taxon>
        <taxon>Autobranchia</taxon>
        <taxon>Heteroconchia</taxon>
        <taxon>Euheterodonta</taxon>
        <taxon>Imparidentia</taxon>
        <taxon>Neoheterodontei</taxon>
        <taxon>Myida</taxon>
        <taxon>Dreissenoidea</taxon>
        <taxon>Dreissenidae</taxon>
        <taxon>Dreissena</taxon>
    </lineage>
</organism>
<protein>
    <recommendedName>
        <fullName evidence="1">Integrase zinc-binding domain-containing protein</fullName>
    </recommendedName>
</protein>
<dbReference type="FunFam" id="1.10.340.70:FF:000001">
    <property type="entry name" value="Retrovirus-related Pol polyprotein from transposon gypsy-like Protein"/>
    <property type="match status" value="1"/>
</dbReference>
<feature type="domain" description="Integrase zinc-binding" evidence="1">
    <location>
        <begin position="71"/>
        <end position="100"/>
    </location>
</feature>
<proteinExistence type="predicted"/>
<dbReference type="Pfam" id="PF17921">
    <property type="entry name" value="Integrase_H2C2"/>
    <property type="match status" value="1"/>
</dbReference>
<dbReference type="Gene3D" id="1.10.340.70">
    <property type="match status" value="1"/>
</dbReference>
<sequence>MSKIQDRDPDIQIIKQAQIKVERPTAGDMARESAAARFYWTLWEQLYLEDGVLCKRFKKENGTGQYTQIIVPVELKQELMQLAHDNVISGHLGIKKTLKKYCNSSSGLI</sequence>
<name>A0A9D4NFK8_DREPO</name>
<dbReference type="InterPro" id="IPR041588">
    <property type="entry name" value="Integrase_H2C2"/>
</dbReference>
<reference evidence="2" key="2">
    <citation type="submission" date="2020-11" db="EMBL/GenBank/DDBJ databases">
        <authorList>
            <person name="McCartney M.A."/>
            <person name="Auch B."/>
            <person name="Kono T."/>
            <person name="Mallez S."/>
            <person name="Becker A."/>
            <person name="Gohl D.M."/>
            <person name="Silverstein K.A.T."/>
            <person name="Koren S."/>
            <person name="Bechman K.B."/>
            <person name="Herman A."/>
            <person name="Abrahante J.E."/>
            <person name="Garbe J."/>
        </authorList>
    </citation>
    <scope>NUCLEOTIDE SEQUENCE</scope>
    <source>
        <strain evidence="2">Duluth1</strain>
        <tissue evidence="2">Whole animal</tissue>
    </source>
</reference>
<dbReference type="EMBL" id="JAIWYP010000001">
    <property type="protein sequence ID" value="KAH3893411.1"/>
    <property type="molecule type" value="Genomic_DNA"/>
</dbReference>
<keyword evidence="3" id="KW-1185">Reference proteome</keyword>
<gene>
    <name evidence="2" type="ORF">DPMN_017558</name>
</gene>
<evidence type="ECO:0000313" key="3">
    <source>
        <dbReference type="Proteomes" id="UP000828390"/>
    </source>
</evidence>
<dbReference type="Proteomes" id="UP000828390">
    <property type="component" value="Unassembled WGS sequence"/>
</dbReference>
<evidence type="ECO:0000259" key="1">
    <source>
        <dbReference type="Pfam" id="PF17921"/>
    </source>
</evidence>
<accession>A0A9D4NFK8</accession>
<evidence type="ECO:0000313" key="2">
    <source>
        <dbReference type="EMBL" id="KAH3893411.1"/>
    </source>
</evidence>
<dbReference type="AlphaFoldDB" id="A0A9D4NFK8"/>